<feature type="compositionally biased region" description="Basic and acidic residues" evidence="7">
    <location>
        <begin position="316"/>
        <end position="330"/>
    </location>
</feature>
<dbReference type="Gene3D" id="3.40.50.300">
    <property type="entry name" value="P-loop containing nucleotide triphosphate hydrolases"/>
    <property type="match status" value="1"/>
</dbReference>
<keyword evidence="6" id="KW-0539">Nucleus</keyword>
<feature type="domain" description="Helicase ATP-binding" evidence="8">
    <location>
        <begin position="834"/>
        <end position="1058"/>
    </location>
</feature>
<evidence type="ECO:0000256" key="3">
    <source>
        <dbReference type="ARBA" id="ARBA00022801"/>
    </source>
</evidence>
<dbReference type="Pfam" id="PF00271">
    <property type="entry name" value="Helicase_C"/>
    <property type="match status" value="1"/>
</dbReference>
<dbReference type="OrthoDB" id="1427086at2759"/>
<dbReference type="PANTHER" id="PTHR45821">
    <property type="entry name" value="SNF2 DOMAIN-CONTAINING PROTEIN CLASSY 2-RELATED"/>
    <property type="match status" value="1"/>
</dbReference>
<organism evidence="10 11">
    <name type="scientific">Pisum sativum</name>
    <name type="common">Garden pea</name>
    <name type="synonym">Lathyrus oleraceus</name>
    <dbReference type="NCBI Taxonomy" id="3888"/>
    <lineage>
        <taxon>Eukaryota</taxon>
        <taxon>Viridiplantae</taxon>
        <taxon>Streptophyta</taxon>
        <taxon>Embryophyta</taxon>
        <taxon>Tracheophyta</taxon>
        <taxon>Spermatophyta</taxon>
        <taxon>Magnoliopsida</taxon>
        <taxon>eudicotyledons</taxon>
        <taxon>Gunneridae</taxon>
        <taxon>Pentapetalae</taxon>
        <taxon>rosids</taxon>
        <taxon>fabids</taxon>
        <taxon>Fabales</taxon>
        <taxon>Fabaceae</taxon>
        <taxon>Papilionoideae</taxon>
        <taxon>50 kb inversion clade</taxon>
        <taxon>NPAAA clade</taxon>
        <taxon>Hologalegina</taxon>
        <taxon>IRL clade</taxon>
        <taxon>Fabeae</taxon>
        <taxon>Lathyrus</taxon>
    </lineage>
</organism>
<dbReference type="PANTHER" id="PTHR45821:SF5">
    <property type="entry name" value="SNF2 DOMAIN-CONTAINING PROTEIN CLASSY 4"/>
    <property type="match status" value="1"/>
</dbReference>
<sequence length="1401" mass="159900">MAGVSSRTRSKNVTVNGVSSRTRSKNVPLFGSLPFHGSCSCSLKSKRRKSNEMDMGLRPKKRKPNEDSFVLHEDVDVICIDGDEEGDREGLKFRDEKFSEGCVDADADEVGDEDWLGYCNKSKFEVDEIDVKNEELSGDGVDNGGEGGLEDCEKNSLEENEVESEKNGGTGVLVEKDESFDDEKCGLISENLIIDSDEGVLEDCEKKGSEGCVGVENEVESEKNGGIGELDEKDESFDDEKCGLTSENPIIDSDSNDEDESDDGDDDDECDDDESEESEEIETSDEEFLVDEVNEVSDSDNSSSSYDDDDDNGDEKEEKKKVWKKKKEEEKEGWEEEVEKKMGWEEEEEEEEEVVVVLEEEDERVEEVVEEEEEKVEEEEVEEVVEEEKVEEVVEEEKVEEVVVVEEKVEEEEEEEEEEKKKMGWEEVDLEMDWQEYDNVLAEMVREAKGQNSNNEEVKIHNSSSSVNNDELAHAVDGNIRTSNAFKKKGSFVPMEAPSSKLHETSETLTSKGVQMRVKDVDNHNVYVAKSKSKSKSKDSVKPKEIVILEDESDSSIQAKPKKTKDSDKQEKMEMKGRDYKGRANTHSGEKKESIDKNGLNQRGKSRVFMPKELRLVELLAEYYWGNKNNKVQNDSPVLEMKDVIRHDTRPPPVCNETAPLIWSLKKVEKVQKTKSQEEEEVLWDKMDTSLRELEAESMIGNLGINEASQEKIGSPFSDCEHDIYLDEEIGVYCRRCGWVVTDIKDVSPQVIDKFPYEGSGQRASFGDVNVSHFHDSQFNVSDHDSGTNFSYDERTVWDLIPDVKPTLYSHQQEGFEFIWNKLVGNVELQGLKNVNLQREGGCIISHAPGTGKTKLTIMFLKAYLKVFPKCLPVIVAPAGLLLTWEDEFKKWDIGVPFHNLNNPELSVKEHDDVVNATNWSNSRRHSMDETRMAKLISWFKETSILGISYSLFKVLAGEEGECKDKKKNKHARGWEWESEDKKENKQKRKENSYMRKALLEAPGLLVLDEGHTPRNARSNVWKVLSKIQTKKRIMLSGTPFQNNFLELYNTFSIVKPSFPNTIPHKLKRFCQKHKKAANEWSWEPVTGNCTTGNPSDDKIKHLKLLMDPFVHVYKGAILQKKLFGLRECVLRLKPDSFQKQILESIKSSQNILNFERKLILASVHPSLFLECKLLEEEESVVDKEQLEKLRLDPYLGVKTKFLVEFVNLCVAVNEKVLVFSQFTAPLRLIVEQLSSSFNWAEGKEILYMDGTIDLKEKQSLIHNFNDANSKAKIVLACTKACSEGISLVGASRVVLLDVLWNPSVERQAISRAYRIGQKRVVYTYHLLTHETTECVKYFKQAEKDRLSELVFSDNDGGKNRSMNFEDGILDLMLQHEKLKDMFVDCVVQPKERDLVESYYY</sequence>
<feature type="compositionally biased region" description="Acidic residues" evidence="7">
    <location>
        <begin position="345"/>
        <end position="399"/>
    </location>
</feature>
<feature type="compositionally biased region" description="Acidic residues" evidence="7">
    <location>
        <begin position="229"/>
        <end position="238"/>
    </location>
</feature>
<dbReference type="Gramene" id="PSAT_LOCUS11751_t1">
    <property type="protein sequence ID" value="CAL5191822.1"/>
    <property type="gene ID" value="PSAT_LOCUS11751"/>
</dbReference>
<evidence type="ECO:0000256" key="6">
    <source>
        <dbReference type="ARBA" id="ARBA00023242"/>
    </source>
</evidence>
<evidence type="ECO:0000313" key="10">
    <source>
        <dbReference type="EMBL" id="KAI5430443.1"/>
    </source>
</evidence>
<feature type="compositionally biased region" description="Basic and acidic residues" evidence="7">
    <location>
        <begin position="536"/>
        <end position="547"/>
    </location>
</feature>
<feature type="region of interest" description="Disordered" evidence="7">
    <location>
        <begin position="46"/>
        <end position="66"/>
    </location>
</feature>
<feature type="compositionally biased region" description="Polar residues" evidence="7">
    <location>
        <begin position="1"/>
        <end position="21"/>
    </location>
</feature>
<dbReference type="SUPFAM" id="SSF52540">
    <property type="entry name" value="P-loop containing nucleoside triphosphate hydrolases"/>
    <property type="match status" value="2"/>
</dbReference>
<dbReference type="Proteomes" id="UP001058974">
    <property type="component" value="Chromosome 3"/>
</dbReference>
<dbReference type="InterPro" id="IPR001650">
    <property type="entry name" value="Helicase_C-like"/>
</dbReference>
<dbReference type="InterPro" id="IPR049730">
    <property type="entry name" value="SNF2/RAD54-like_C"/>
</dbReference>
<dbReference type="SMART" id="SM00487">
    <property type="entry name" value="DEXDc"/>
    <property type="match status" value="1"/>
</dbReference>
<keyword evidence="11" id="KW-1185">Reference proteome</keyword>
<comment type="caution">
    <text evidence="10">The sequence shown here is derived from an EMBL/GenBank/DDBJ whole genome shotgun (WGS) entry which is preliminary data.</text>
</comment>
<feature type="region of interest" description="Disordered" evidence="7">
    <location>
        <begin position="967"/>
        <end position="991"/>
    </location>
</feature>
<keyword evidence="2" id="KW-0547">Nucleotide-binding</keyword>
<feature type="compositionally biased region" description="Basic and acidic residues" evidence="7">
    <location>
        <begin position="564"/>
        <end position="596"/>
    </location>
</feature>
<feature type="domain" description="Helicase C-terminal" evidence="9">
    <location>
        <begin position="1205"/>
        <end position="1358"/>
    </location>
</feature>
<dbReference type="Gene3D" id="3.40.50.10810">
    <property type="entry name" value="Tandem AAA-ATPase domain"/>
    <property type="match status" value="1"/>
</dbReference>
<keyword evidence="3" id="KW-0378">Hydrolase</keyword>
<dbReference type="InterPro" id="IPR014001">
    <property type="entry name" value="Helicase_ATP-bd"/>
</dbReference>
<dbReference type="SMART" id="SM00490">
    <property type="entry name" value="HELICc"/>
    <property type="match status" value="1"/>
</dbReference>
<dbReference type="EMBL" id="JAMSHJ010000003">
    <property type="protein sequence ID" value="KAI5430443.1"/>
    <property type="molecule type" value="Genomic_DNA"/>
</dbReference>
<feature type="region of interest" description="Disordered" evidence="7">
    <location>
        <begin position="133"/>
        <end position="180"/>
    </location>
</feature>
<feature type="compositionally biased region" description="Acidic residues" evidence="7">
    <location>
        <begin position="306"/>
        <end position="315"/>
    </location>
</feature>
<dbReference type="GO" id="GO:0016787">
    <property type="term" value="F:hydrolase activity"/>
    <property type="evidence" value="ECO:0007669"/>
    <property type="project" value="UniProtKB-KW"/>
</dbReference>
<feature type="compositionally biased region" description="Acidic residues" evidence="7">
    <location>
        <begin position="254"/>
        <end position="298"/>
    </location>
</feature>
<feature type="region of interest" description="Disordered" evidence="7">
    <location>
        <begin position="1"/>
        <end position="34"/>
    </location>
</feature>
<evidence type="ECO:0000256" key="4">
    <source>
        <dbReference type="ARBA" id="ARBA00022806"/>
    </source>
</evidence>
<keyword evidence="4" id="KW-0347">Helicase</keyword>
<keyword evidence="5" id="KW-0067">ATP-binding</keyword>
<dbReference type="CDD" id="cd18793">
    <property type="entry name" value="SF2_C_SNF"/>
    <property type="match status" value="1"/>
</dbReference>
<evidence type="ECO:0000256" key="5">
    <source>
        <dbReference type="ARBA" id="ARBA00022840"/>
    </source>
</evidence>
<evidence type="ECO:0000256" key="2">
    <source>
        <dbReference type="ARBA" id="ARBA00022741"/>
    </source>
</evidence>
<evidence type="ECO:0000259" key="9">
    <source>
        <dbReference type="PROSITE" id="PS51194"/>
    </source>
</evidence>
<reference evidence="10 11" key="1">
    <citation type="journal article" date="2022" name="Nat. Genet.">
        <title>Improved pea reference genome and pan-genome highlight genomic features and evolutionary characteristics.</title>
        <authorList>
            <person name="Yang T."/>
            <person name="Liu R."/>
            <person name="Luo Y."/>
            <person name="Hu S."/>
            <person name="Wang D."/>
            <person name="Wang C."/>
            <person name="Pandey M.K."/>
            <person name="Ge S."/>
            <person name="Xu Q."/>
            <person name="Li N."/>
            <person name="Li G."/>
            <person name="Huang Y."/>
            <person name="Saxena R.K."/>
            <person name="Ji Y."/>
            <person name="Li M."/>
            <person name="Yan X."/>
            <person name="He Y."/>
            <person name="Liu Y."/>
            <person name="Wang X."/>
            <person name="Xiang C."/>
            <person name="Varshney R.K."/>
            <person name="Ding H."/>
            <person name="Gao S."/>
            <person name="Zong X."/>
        </authorList>
    </citation>
    <scope>NUCLEOTIDE SEQUENCE [LARGE SCALE GENOMIC DNA]</scope>
    <source>
        <strain evidence="10 11">cv. Zhongwan 6</strain>
    </source>
</reference>
<protein>
    <submittedName>
        <fullName evidence="10">Uncharacterized protein</fullName>
    </submittedName>
</protein>
<evidence type="ECO:0000256" key="7">
    <source>
        <dbReference type="SAM" id="MobiDB-lite"/>
    </source>
</evidence>
<gene>
    <name evidence="10" type="ORF">KIW84_034865</name>
</gene>
<dbReference type="Pfam" id="PF00176">
    <property type="entry name" value="SNF2-rel_dom"/>
    <property type="match status" value="1"/>
</dbReference>
<dbReference type="Gramene" id="Psat03G0486500-T1">
    <property type="protein sequence ID" value="KAI5430443.1"/>
    <property type="gene ID" value="KIW84_034865"/>
</dbReference>
<feature type="compositionally biased region" description="Acidic residues" evidence="7">
    <location>
        <begin position="408"/>
        <end position="418"/>
    </location>
</feature>
<dbReference type="GO" id="GO:0005634">
    <property type="term" value="C:nucleus"/>
    <property type="evidence" value="ECO:0007669"/>
    <property type="project" value="UniProtKB-SubCell"/>
</dbReference>
<dbReference type="InterPro" id="IPR044567">
    <property type="entry name" value="CLSY/DRD1"/>
</dbReference>
<proteinExistence type="predicted"/>
<feature type="compositionally biased region" description="Basic and acidic residues" evidence="7">
    <location>
        <begin position="973"/>
        <end position="991"/>
    </location>
</feature>
<dbReference type="PROSITE" id="PS51194">
    <property type="entry name" value="HELICASE_CTER"/>
    <property type="match status" value="1"/>
</dbReference>
<dbReference type="InterPro" id="IPR000330">
    <property type="entry name" value="SNF2_N"/>
</dbReference>
<evidence type="ECO:0000313" key="11">
    <source>
        <dbReference type="Proteomes" id="UP001058974"/>
    </source>
</evidence>
<feature type="region of interest" description="Disordered" evidence="7">
    <location>
        <begin position="491"/>
        <end position="603"/>
    </location>
</feature>
<dbReference type="InterPro" id="IPR027417">
    <property type="entry name" value="P-loop_NTPase"/>
</dbReference>
<evidence type="ECO:0000256" key="1">
    <source>
        <dbReference type="ARBA" id="ARBA00004123"/>
    </source>
</evidence>
<comment type="subcellular location">
    <subcellularLocation>
        <location evidence="1">Nucleus</location>
    </subcellularLocation>
</comment>
<accession>A0A9D4Y263</accession>
<feature type="region of interest" description="Disordered" evidence="7">
    <location>
        <begin position="204"/>
        <end position="427"/>
    </location>
</feature>
<dbReference type="GO" id="GO:0005524">
    <property type="term" value="F:ATP binding"/>
    <property type="evidence" value="ECO:0007669"/>
    <property type="project" value="UniProtKB-KW"/>
</dbReference>
<evidence type="ECO:0000259" key="8">
    <source>
        <dbReference type="PROSITE" id="PS51192"/>
    </source>
</evidence>
<dbReference type="GO" id="GO:0004386">
    <property type="term" value="F:helicase activity"/>
    <property type="evidence" value="ECO:0007669"/>
    <property type="project" value="UniProtKB-KW"/>
</dbReference>
<dbReference type="InterPro" id="IPR038718">
    <property type="entry name" value="SNF2-like_sf"/>
</dbReference>
<name>A0A9D4Y263_PEA</name>
<dbReference type="PROSITE" id="PS51192">
    <property type="entry name" value="HELICASE_ATP_BIND_1"/>
    <property type="match status" value="1"/>
</dbReference>
<dbReference type="GO" id="GO:0080188">
    <property type="term" value="P:gene silencing by siRNA-directed DNA methylation"/>
    <property type="evidence" value="ECO:0007669"/>
    <property type="project" value="InterPro"/>
</dbReference>